<protein>
    <submittedName>
        <fullName evidence="3">Glucose-6-phosphate dehydrogenase assembly protein OpcA</fullName>
    </submittedName>
</protein>
<proteinExistence type="predicted"/>
<reference evidence="3" key="1">
    <citation type="submission" date="2023-05" db="EMBL/GenBank/DDBJ databases">
        <title>Metabolic capabilities are highly conserved among human nasal-associated Corynebacterium species in pangenomic analyses.</title>
        <authorList>
            <person name="Tran T.H."/>
            <person name="Roberts A.Q."/>
            <person name="Escapa I.F."/>
            <person name="Gao W."/>
            <person name="Conlan S."/>
            <person name="Kong H."/>
            <person name="Segre J.A."/>
            <person name="Kelly M.S."/>
            <person name="Lemon K.P."/>
        </authorList>
    </citation>
    <scope>NUCLEOTIDE SEQUENCE</scope>
    <source>
        <strain evidence="3">KPL2773</strain>
    </source>
</reference>
<dbReference type="PANTHER" id="PTHR38658">
    <property type="entry name" value="OXPP CYCLE PROTEIN OPCA-RELATED"/>
    <property type="match status" value="1"/>
</dbReference>
<comment type="caution">
    <text evidence="3">The sequence shown here is derived from an EMBL/GenBank/DDBJ whole genome shotgun (WGS) entry which is preliminary data.</text>
</comment>
<dbReference type="InterPro" id="IPR046802">
    <property type="entry name" value="OpcA_G6PD_C"/>
</dbReference>
<name>A0AAP4BQ70_9CORY</name>
<gene>
    <name evidence="3" type="ORF">QPX42_06720</name>
</gene>
<feature type="domain" description="Glucose-6-phosphate dehydrogenase assembly protein OpcA N-terminal" evidence="1">
    <location>
        <begin position="52"/>
        <end position="152"/>
    </location>
</feature>
<evidence type="ECO:0000313" key="3">
    <source>
        <dbReference type="EMBL" id="MDK4307231.1"/>
    </source>
</evidence>
<dbReference type="EMBL" id="JASNVH010000009">
    <property type="protein sequence ID" value="MDK4307231.1"/>
    <property type="molecule type" value="Genomic_DNA"/>
</dbReference>
<dbReference type="Proteomes" id="UP001224412">
    <property type="component" value="Unassembled WGS sequence"/>
</dbReference>
<dbReference type="AlphaFoldDB" id="A0AAP4BQ70"/>
<evidence type="ECO:0000259" key="2">
    <source>
        <dbReference type="Pfam" id="PF20171"/>
    </source>
</evidence>
<dbReference type="PANTHER" id="PTHR38658:SF1">
    <property type="entry name" value="OXPP CYCLE PROTEIN OPCA-RELATED"/>
    <property type="match status" value="1"/>
</dbReference>
<feature type="domain" description="Glucose-6-phosphate dehydrogenase assembly protein OpcA C-terminal" evidence="2">
    <location>
        <begin position="158"/>
        <end position="303"/>
    </location>
</feature>
<sequence>MIHFLTDTTTTDIARELNLAQEHYTLTTGRVLTLIIVASASDDVEAILRASRDASHEHPARVLILLTGDSMDETYLDAELRVGGEAGASEIVVMTLNGAMAHHPSSIVTPLLLPDTPIVAWWPNVHPESPAEDPIGKIAQRRITSAQDFSQLSRNYSPGDSDTAWSAITAWRGIVASALDRYPHHEVRSINISGNQGPEHAIAAGWLADALGVPVTRTTAMPDSSSAADANHQGEEQFAVESLTLVMDDGEAISITRADSHTVGVQVPGAARNLVALNVRSWAERLSEELRHLEPDETYARALRAIYFDNSHAEG</sequence>
<dbReference type="RefSeq" id="WP_284589089.1">
    <property type="nucleotide sequence ID" value="NZ_JASNUC010000010.1"/>
</dbReference>
<dbReference type="Pfam" id="PF20171">
    <property type="entry name" value="OpcA_G6PD_C"/>
    <property type="match status" value="1"/>
</dbReference>
<accession>A0AAP4BQ70</accession>
<evidence type="ECO:0000259" key="1">
    <source>
        <dbReference type="Pfam" id="PF10128"/>
    </source>
</evidence>
<organism evidence="3 4">
    <name type="scientific">Corynebacterium pseudodiphtheriticum</name>
    <dbReference type="NCBI Taxonomy" id="37637"/>
    <lineage>
        <taxon>Bacteria</taxon>
        <taxon>Bacillati</taxon>
        <taxon>Actinomycetota</taxon>
        <taxon>Actinomycetes</taxon>
        <taxon>Mycobacteriales</taxon>
        <taxon>Corynebacteriaceae</taxon>
        <taxon>Corynebacterium</taxon>
    </lineage>
</organism>
<dbReference type="InterPro" id="IPR046801">
    <property type="entry name" value="OpcA_G6PD_N"/>
</dbReference>
<evidence type="ECO:0000313" key="4">
    <source>
        <dbReference type="Proteomes" id="UP001224412"/>
    </source>
</evidence>
<dbReference type="InterPro" id="IPR004555">
    <property type="entry name" value="G6PDH_assembly_OpcA"/>
</dbReference>
<dbReference type="Pfam" id="PF10128">
    <property type="entry name" value="OpcA_G6PD_assem"/>
    <property type="match status" value="1"/>
</dbReference>